<organism evidence="1 2">
    <name type="scientific">Vibrio parahaemolyticus</name>
    <dbReference type="NCBI Taxonomy" id="670"/>
    <lineage>
        <taxon>Bacteria</taxon>
        <taxon>Pseudomonadati</taxon>
        <taxon>Pseudomonadota</taxon>
        <taxon>Gammaproteobacteria</taxon>
        <taxon>Vibrionales</taxon>
        <taxon>Vibrionaceae</taxon>
        <taxon>Vibrio</taxon>
    </lineage>
</organism>
<reference evidence="1 2" key="1">
    <citation type="submission" date="2020-04" db="EMBL/GenBank/DDBJ databases">
        <title>Whole-genome sequencing of Vibrio spp. from China reveals different genetic environments of blaCTX-M-14 among diverse lineages.</title>
        <authorList>
            <person name="Zheng Z."/>
            <person name="Ye L."/>
            <person name="Chen S."/>
        </authorList>
    </citation>
    <scope>NUCLEOTIDE SEQUENCE [LARGE SCALE GENOMIC DNA]</scope>
    <source>
        <strain evidence="1 2">Vb0574</strain>
    </source>
</reference>
<proteinExistence type="predicted"/>
<accession>A0A7Y0X442</accession>
<dbReference type="EMBL" id="JABCLD010000326">
    <property type="protein sequence ID" value="NMU24451.1"/>
    <property type="molecule type" value="Genomic_DNA"/>
</dbReference>
<dbReference type="AlphaFoldDB" id="A0A7Y0X442"/>
<protein>
    <submittedName>
        <fullName evidence="1">Bifunctional metallophosphatase/5'-nucleotidase</fullName>
    </submittedName>
</protein>
<evidence type="ECO:0000313" key="2">
    <source>
        <dbReference type="Proteomes" id="UP000555836"/>
    </source>
</evidence>
<feature type="non-terminal residue" evidence="1">
    <location>
        <position position="88"/>
    </location>
</feature>
<sequence>VHDISVEDATRELGRVTGNFTPSATGFQDEATATDYNYTAERLYSTIHLAKVVDTPLMDVINQIQMQQIEATVGEGKGAVVSAASLFS</sequence>
<evidence type="ECO:0000313" key="1">
    <source>
        <dbReference type="EMBL" id="NMU24451.1"/>
    </source>
</evidence>
<gene>
    <name evidence="1" type="ORF">HKB21_02275</name>
</gene>
<dbReference type="Proteomes" id="UP000555836">
    <property type="component" value="Unassembled WGS sequence"/>
</dbReference>
<name>A0A7Y0X442_VIBPH</name>
<feature type="non-terminal residue" evidence="1">
    <location>
        <position position="1"/>
    </location>
</feature>
<comment type="caution">
    <text evidence="1">The sequence shown here is derived from an EMBL/GenBank/DDBJ whole genome shotgun (WGS) entry which is preliminary data.</text>
</comment>